<evidence type="ECO:0000256" key="8">
    <source>
        <dbReference type="SAM" id="MobiDB-lite"/>
    </source>
</evidence>
<dbReference type="SUPFAM" id="SSF54534">
    <property type="entry name" value="FKBP-like"/>
    <property type="match status" value="2"/>
</dbReference>
<name>V8G185_9BURK</name>
<feature type="domain" description="PpiC" evidence="9">
    <location>
        <begin position="207"/>
        <end position="308"/>
    </location>
</feature>
<dbReference type="PROSITE" id="PS50198">
    <property type="entry name" value="PPIC_PPIASE_2"/>
    <property type="match status" value="2"/>
</dbReference>
<evidence type="ECO:0000313" key="10">
    <source>
        <dbReference type="EMBL" id="ETD70195.1"/>
    </source>
</evidence>
<dbReference type="GO" id="GO:0051082">
    <property type="term" value="F:unfolded protein binding"/>
    <property type="evidence" value="ECO:0007669"/>
    <property type="project" value="UniProtKB-UniRule"/>
</dbReference>
<keyword evidence="6 7" id="KW-0413">Isomerase</keyword>
<comment type="function">
    <text evidence="7">Chaperone involved in the correct folding and assembly of outer membrane proteins. Recognizes specific patterns of aromatic residues and the orientation of their side chains, which are found more frequently in integral outer membrane proteins. May act in both early periplasmic and late outer membrane-associated steps of protein maturation.</text>
</comment>
<evidence type="ECO:0000256" key="2">
    <source>
        <dbReference type="ARBA" id="ARBA00022737"/>
    </source>
</evidence>
<gene>
    <name evidence="7" type="primary">surA</name>
    <name evidence="10" type="ORF">V757_08040</name>
</gene>
<dbReference type="InterPro" id="IPR023034">
    <property type="entry name" value="PPIase_SurA"/>
</dbReference>
<dbReference type="InterPro" id="IPR046357">
    <property type="entry name" value="PPIase_dom_sf"/>
</dbReference>
<dbReference type="OrthoDB" id="14196at2"/>
<dbReference type="InterPro" id="IPR027304">
    <property type="entry name" value="Trigger_fact/SurA_dom_sf"/>
</dbReference>
<comment type="subcellular location">
    <subcellularLocation>
        <location evidence="7">Periplasm</location>
    </subcellularLocation>
    <text evidence="7">Is capable of associating with the outer membrane.</text>
</comment>
<evidence type="ECO:0000256" key="4">
    <source>
        <dbReference type="ARBA" id="ARBA00023110"/>
    </source>
</evidence>
<dbReference type="HAMAP" id="MF_01183">
    <property type="entry name" value="Chaperone_SurA"/>
    <property type="match status" value="1"/>
</dbReference>
<dbReference type="Pfam" id="PF00639">
    <property type="entry name" value="Rotamase"/>
    <property type="match status" value="2"/>
</dbReference>
<dbReference type="PANTHER" id="PTHR47637">
    <property type="entry name" value="CHAPERONE SURA"/>
    <property type="match status" value="1"/>
</dbReference>
<proteinExistence type="inferred from homology"/>
<dbReference type="PROSITE" id="PS01096">
    <property type="entry name" value="PPIC_PPIASE_1"/>
    <property type="match status" value="1"/>
</dbReference>
<comment type="catalytic activity">
    <reaction evidence="7">
        <text>[protein]-peptidylproline (omega=180) = [protein]-peptidylproline (omega=0)</text>
        <dbReference type="Rhea" id="RHEA:16237"/>
        <dbReference type="Rhea" id="RHEA-COMP:10747"/>
        <dbReference type="Rhea" id="RHEA-COMP:10748"/>
        <dbReference type="ChEBI" id="CHEBI:83833"/>
        <dbReference type="ChEBI" id="CHEBI:83834"/>
        <dbReference type="EC" id="5.2.1.8"/>
    </reaction>
</comment>
<evidence type="ECO:0000313" key="11">
    <source>
        <dbReference type="Proteomes" id="UP000018766"/>
    </source>
</evidence>
<keyword evidence="5 7" id="KW-0143">Chaperone</keyword>
<dbReference type="InterPro" id="IPR023058">
    <property type="entry name" value="PPIase_PpiC_CS"/>
</dbReference>
<dbReference type="SUPFAM" id="SSF109998">
    <property type="entry name" value="Triger factor/SurA peptide-binding domain-like"/>
    <property type="match status" value="1"/>
</dbReference>
<dbReference type="Proteomes" id="UP000018766">
    <property type="component" value="Unassembled WGS sequence"/>
</dbReference>
<evidence type="ECO:0000259" key="9">
    <source>
        <dbReference type="PROSITE" id="PS50198"/>
    </source>
</evidence>
<sequence>MQFNNTWLRIALMAIPGFFLSSPEVLAKKNHSTKQVHSNKQGQGNFVDGIAAIVDTDVITQRELNNRMTAMRVSGNQATPEQVLSLLIDEHLMNAHADQMNIKISNQQLEQGLQSIAKDNNLTVEQLKQAAKQHGINWDEYVANIKQQMKMEELRSQVVRARVNVTERDVDAFLIQHPTGLYADYKKPVAYEPRYEKRQVVERSFDAKAIAFQHIYIRVPDGSSAEVVEAARKKANEALSKIRGGQSFASVARQYSDAPEASQGGNLGIRMNEDWPALFMSVSKKVRDGSTTGVFKAPNGFHILKVLERRGVINETRRVVSVRLPDPPQPQLTPREQAAKQAGPVNVTESNVRHILVRITPVFSDAQAKARIDEIAAKLNAGEPFADVALKYSQDSSASLGGDIGWISPGQADPAFEQAVANLQPGQISAPVRSQFGWHIIEVLDRRTEDKQASIRRDLAHETLYQEQAENVLRDWVQQLRSQAYIDNRLTGEKTTR</sequence>
<dbReference type="RefSeq" id="WP_023951521.1">
    <property type="nucleotide sequence ID" value="NZ_AYSV01000090.1"/>
</dbReference>
<dbReference type="PATRIC" id="fig|1414851.3.peg.1658"/>
<dbReference type="GO" id="GO:0042277">
    <property type="term" value="F:peptide binding"/>
    <property type="evidence" value="ECO:0007669"/>
    <property type="project" value="InterPro"/>
</dbReference>
<dbReference type="Pfam" id="PF09312">
    <property type="entry name" value="SurA_N"/>
    <property type="match status" value="1"/>
</dbReference>
<dbReference type="InterPro" id="IPR000297">
    <property type="entry name" value="PPIase_PpiC"/>
</dbReference>
<dbReference type="Gene3D" id="1.10.4030.10">
    <property type="entry name" value="Porin chaperone SurA, peptide-binding domain"/>
    <property type="match status" value="1"/>
</dbReference>
<reference evidence="10 11" key="1">
    <citation type="submission" date="2013-11" db="EMBL/GenBank/DDBJ databases">
        <title>Genomic analysis of Pelistega sp. HM-7.</title>
        <authorList>
            <person name="Kumbhare S.V."/>
            <person name="Shetty S.A."/>
            <person name="Sharma O."/>
            <person name="Dhotre D.P."/>
        </authorList>
    </citation>
    <scope>NUCLEOTIDE SEQUENCE [LARGE SCALE GENOMIC DNA]</scope>
    <source>
        <strain evidence="10 11">HM-7</strain>
    </source>
</reference>
<dbReference type="GO" id="GO:0030288">
    <property type="term" value="C:outer membrane-bounded periplasmic space"/>
    <property type="evidence" value="ECO:0007669"/>
    <property type="project" value="InterPro"/>
</dbReference>
<comment type="domain">
    <text evidence="7">The PPIase activity resides only in the second parvulin domain. The N-terminal region and the C-terminal tail are necessary and sufficient for the chaperone activity of SurA. The PPIase activity is dispensable for SurA to function as a chaperone. The N-terminal region and the C-terminal tail are also required for porin recognition.</text>
</comment>
<dbReference type="PANTHER" id="PTHR47637:SF1">
    <property type="entry name" value="CHAPERONE SURA"/>
    <property type="match status" value="1"/>
</dbReference>
<dbReference type="InterPro" id="IPR050280">
    <property type="entry name" value="OMP_Chaperone_SurA"/>
</dbReference>
<keyword evidence="11" id="KW-1185">Reference proteome</keyword>
<dbReference type="GO" id="GO:0050821">
    <property type="term" value="P:protein stabilization"/>
    <property type="evidence" value="ECO:0007669"/>
    <property type="project" value="InterPro"/>
</dbReference>
<evidence type="ECO:0000256" key="6">
    <source>
        <dbReference type="ARBA" id="ARBA00023235"/>
    </source>
</evidence>
<dbReference type="EMBL" id="AYSV01000090">
    <property type="protein sequence ID" value="ETD70195.1"/>
    <property type="molecule type" value="Genomic_DNA"/>
</dbReference>
<organism evidence="10 11">
    <name type="scientific">Pelistega indica</name>
    <dbReference type="NCBI Taxonomy" id="1414851"/>
    <lineage>
        <taxon>Bacteria</taxon>
        <taxon>Pseudomonadati</taxon>
        <taxon>Pseudomonadota</taxon>
        <taxon>Betaproteobacteria</taxon>
        <taxon>Burkholderiales</taxon>
        <taxon>Alcaligenaceae</taxon>
        <taxon>Pelistega</taxon>
    </lineage>
</organism>
<dbReference type="GO" id="GO:0043165">
    <property type="term" value="P:Gram-negative-bacterium-type cell outer membrane assembly"/>
    <property type="evidence" value="ECO:0007669"/>
    <property type="project" value="InterPro"/>
</dbReference>
<dbReference type="GO" id="GO:0003755">
    <property type="term" value="F:peptidyl-prolyl cis-trans isomerase activity"/>
    <property type="evidence" value="ECO:0007669"/>
    <property type="project" value="UniProtKB-UniRule"/>
</dbReference>
<evidence type="ECO:0000256" key="3">
    <source>
        <dbReference type="ARBA" id="ARBA00022764"/>
    </source>
</evidence>
<keyword evidence="3 7" id="KW-0574">Periplasm</keyword>
<protein>
    <recommendedName>
        <fullName evidence="7">Chaperone SurA</fullName>
    </recommendedName>
    <alternativeName>
        <fullName evidence="7">Peptidyl-prolyl cis-trans isomerase SurA</fullName>
        <shortName evidence="7">PPIase SurA</shortName>
        <ecNumber evidence="7">5.2.1.8</ecNumber>
    </alternativeName>
    <alternativeName>
        <fullName evidence="7">Rotamase SurA</fullName>
    </alternativeName>
</protein>
<dbReference type="InterPro" id="IPR015391">
    <property type="entry name" value="SurA_N"/>
</dbReference>
<keyword evidence="2 7" id="KW-0677">Repeat</keyword>
<keyword evidence="1 7" id="KW-0732">Signal</keyword>
<evidence type="ECO:0000256" key="7">
    <source>
        <dbReference type="HAMAP-Rule" id="MF_01183"/>
    </source>
</evidence>
<evidence type="ECO:0000256" key="5">
    <source>
        <dbReference type="ARBA" id="ARBA00023186"/>
    </source>
</evidence>
<feature type="domain" description="PpiC" evidence="9">
    <location>
        <begin position="347"/>
        <end position="445"/>
    </location>
</feature>
<accession>V8G185</accession>
<evidence type="ECO:0000256" key="1">
    <source>
        <dbReference type="ARBA" id="ARBA00022729"/>
    </source>
</evidence>
<dbReference type="Gene3D" id="3.10.50.40">
    <property type="match status" value="2"/>
</dbReference>
<dbReference type="EC" id="5.2.1.8" evidence="7"/>
<dbReference type="GO" id="GO:0006457">
    <property type="term" value="P:protein folding"/>
    <property type="evidence" value="ECO:0007669"/>
    <property type="project" value="UniProtKB-UniRule"/>
</dbReference>
<dbReference type="AlphaFoldDB" id="V8G185"/>
<feature type="region of interest" description="Disordered" evidence="8">
    <location>
        <begin position="323"/>
        <end position="344"/>
    </location>
</feature>
<comment type="caution">
    <text evidence="10">The sequence shown here is derived from an EMBL/GenBank/DDBJ whole genome shotgun (WGS) entry which is preliminary data.</text>
</comment>
<keyword evidence="4 7" id="KW-0697">Rotamase</keyword>